<keyword evidence="1" id="KW-0812">Transmembrane</keyword>
<evidence type="ECO:0000313" key="2">
    <source>
        <dbReference type="EMBL" id="CAD8204576.1"/>
    </source>
</evidence>
<feature type="transmembrane region" description="Helical" evidence="1">
    <location>
        <begin position="7"/>
        <end position="28"/>
    </location>
</feature>
<dbReference type="Proteomes" id="UP000689195">
    <property type="component" value="Unassembled WGS sequence"/>
</dbReference>
<keyword evidence="1" id="KW-1133">Transmembrane helix</keyword>
<evidence type="ECO:0000256" key="1">
    <source>
        <dbReference type="SAM" id="Phobius"/>
    </source>
</evidence>
<evidence type="ECO:0000313" key="3">
    <source>
        <dbReference type="Proteomes" id="UP000689195"/>
    </source>
</evidence>
<evidence type="ECO:0008006" key="4">
    <source>
        <dbReference type="Google" id="ProtNLM"/>
    </source>
</evidence>
<proteinExistence type="predicted"/>
<organism evidence="2 3">
    <name type="scientific">Paramecium pentaurelia</name>
    <dbReference type="NCBI Taxonomy" id="43138"/>
    <lineage>
        <taxon>Eukaryota</taxon>
        <taxon>Sar</taxon>
        <taxon>Alveolata</taxon>
        <taxon>Ciliophora</taxon>
        <taxon>Intramacronucleata</taxon>
        <taxon>Oligohymenophorea</taxon>
        <taxon>Peniculida</taxon>
        <taxon>Parameciidae</taxon>
        <taxon>Paramecium</taxon>
    </lineage>
</organism>
<dbReference type="AlphaFoldDB" id="A0A8S1XSY5"/>
<dbReference type="EMBL" id="CAJJDO010000137">
    <property type="protein sequence ID" value="CAD8204576.1"/>
    <property type="molecule type" value="Genomic_DNA"/>
</dbReference>
<accession>A0A8S1XSY5</accession>
<protein>
    <recommendedName>
        <fullName evidence="4">Transmembrane protein</fullName>
    </recommendedName>
</protein>
<comment type="caution">
    <text evidence="2">The sequence shown here is derived from an EMBL/GenBank/DDBJ whole genome shotgun (WGS) entry which is preliminary data.</text>
</comment>
<sequence>MKTSKSLYLEVVIILLVYGSKIKIIYGVCYRYQMDIIQESLVQFQIQMKIQLYQGVMIKQLIFGQRRMNGSVYKQLLIIQILYQD</sequence>
<reference evidence="2" key="1">
    <citation type="submission" date="2021-01" db="EMBL/GenBank/DDBJ databases">
        <authorList>
            <consortium name="Genoscope - CEA"/>
            <person name="William W."/>
        </authorList>
    </citation>
    <scope>NUCLEOTIDE SEQUENCE</scope>
</reference>
<name>A0A8S1XSY5_9CILI</name>
<keyword evidence="3" id="KW-1185">Reference proteome</keyword>
<keyword evidence="1" id="KW-0472">Membrane</keyword>
<gene>
    <name evidence="2" type="ORF">PPENT_87.1.T1370150</name>
</gene>